<evidence type="ECO:0000259" key="1">
    <source>
        <dbReference type="Pfam" id="PF04784"/>
    </source>
</evidence>
<dbReference type="PANTHER" id="PTHR46361">
    <property type="entry name" value="ELECTRON CARRIER/ PROTEIN DISULFIDE OXIDOREDUCTASE"/>
    <property type="match status" value="1"/>
</dbReference>
<dbReference type="EMBL" id="FNQM01000012">
    <property type="protein sequence ID" value="SEA81124.1"/>
    <property type="molecule type" value="Genomic_DNA"/>
</dbReference>
<dbReference type="AlphaFoldDB" id="A0A1H4E7R8"/>
<dbReference type="InterPro" id="IPR006869">
    <property type="entry name" value="DUF547"/>
</dbReference>
<proteinExistence type="predicted"/>
<dbReference type="Proteomes" id="UP000198703">
    <property type="component" value="Unassembled WGS sequence"/>
</dbReference>
<gene>
    <name evidence="2" type="ORF">SAMN05444370_112101</name>
</gene>
<dbReference type="STRING" id="89524.SAMN05444370_112101"/>
<feature type="domain" description="DUF547" evidence="1">
    <location>
        <begin position="111"/>
        <end position="225"/>
    </location>
</feature>
<dbReference type="PANTHER" id="PTHR46361:SF3">
    <property type="entry name" value="ELECTRON CARRIER_ PROTEIN DISULFIDE OXIDOREDUCTASE"/>
    <property type="match status" value="1"/>
</dbReference>
<reference evidence="2 3" key="1">
    <citation type="submission" date="2016-10" db="EMBL/GenBank/DDBJ databases">
        <authorList>
            <person name="de Groot N.N."/>
        </authorList>
    </citation>
    <scope>NUCLEOTIDE SEQUENCE [LARGE SCALE GENOMIC DNA]</scope>
    <source>
        <strain evidence="2 3">DSM 15345</strain>
    </source>
</reference>
<keyword evidence="3" id="KW-1185">Reference proteome</keyword>
<dbReference type="RefSeq" id="WP_217632210.1">
    <property type="nucleotide sequence ID" value="NZ_FNQM01000012.1"/>
</dbReference>
<accession>A0A1H4E7R8</accession>
<protein>
    <recommendedName>
        <fullName evidence="1">DUF547 domain-containing protein</fullName>
    </recommendedName>
</protein>
<evidence type="ECO:0000313" key="2">
    <source>
        <dbReference type="EMBL" id="SEA81124.1"/>
    </source>
</evidence>
<evidence type="ECO:0000313" key="3">
    <source>
        <dbReference type="Proteomes" id="UP000198703"/>
    </source>
</evidence>
<organism evidence="2 3">
    <name type="scientific">Rubrimonas cliftonensis</name>
    <dbReference type="NCBI Taxonomy" id="89524"/>
    <lineage>
        <taxon>Bacteria</taxon>
        <taxon>Pseudomonadati</taxon>
        <taxon>Pseudomonadota</taxon>
        <taxon>Alphaproteobacteria</taxon>
        <taxon>Rhodobacterales</taxon>
        <taxon>Paracoccaceae</taxon>
        <taxon>Rubrimonas</taxon>
    </lineage>
</organism>
<name>A0A1H4E7R8_9RHOB</name>
<dbReference type="Pfam" id="PF04784">
    <property type="entry name" value="DUF547"/>
    <property type="match status" value="1"/>
</dbReference>
<sequence>MSHTKAGGEVTTMLGWGRFMKAAALGAAVLATAAVGGVERALAPDAKLWERWTAHDPASPLTVDHGPWDALLRRHLVDAPGVNRVRYAAFTAADRAALDAYLAALQATPVDRLARPEQMAFWINLYNALTVDVVLEHHPVASIRDIDISPGLVADGPWGAKLAKVAGERLSLNDIEHRILRPIWRDARIHYAVNCAAVGCPDLRARAWTAAGLDAALDAAARSYVNDPRGVRAEAGRLVVSKIYDWFHEDFGGTDAALLAHLIRYAEPALAEALRGRTRIDDAEYDWALNDAR</sequence>